<reference evidence="7 8" key="1">
    <citation type="submission" date="2024-02" db="EMBL/GenBank/DDBJ databases">
        <authorList>
            <person name="Vignale AGUSTIN F."/>
            <person name="Sosa J E."/>
            <person name="Modenutti C."/>
        </authorList>
    </citation>
    <scope>NUCLEOTIDE SEQUENCE [LARGE SCALE GENOMIC DNA]</scope>
</reference>
<dbReference type="PANTHER" id="PTHR12565">
    <property type="entry name" value="STEROL REGULATORY ELEMENT-BINDING PROTEIN"/>
    <property type="match status" value="1"/>
</dbReference>
<keyword evidence="4" id="KW-0539">Nucleus</keyword>
<accession>A0ABC8RX94</accession>
<dbReference type="InterPro" id="IPR011598">
    <property type="entry name" value="bHLH_dom"/>
</dbReference>
<evidence type="ECO:0000256" key="2">
    <source>
        <dbReference type="ARBA" id="ARBA00023015"/>
    </source>
</evidence>
<evidence type="ECO:0000256" key="1">
    <source>
        <dbReference type="ARBA" id="ARBA00004123"/>
    </source>
</evidence>
<evidence type="ECO:0000256" key="4">
    <source>
        <dbReference type="ARBA" id="ARBA00023242"/>
    </source>
</evidence>
<gene>
    <name evidence="7" type="ORF">ILEXP_LOCUS17358</name>
</gene>
<feature type="compositionally biased region" description="Basic and acidic residues" evidence="5">
    <location>
        <begin position="137"/>
        <end position="149"/>
    </location>
</feature>
<evidence type="ECO:0000313" key="8">
    <source>
        <dbReference type="Proteomes" id="UP001642360"/>
    </source>
</evidence>
<dbReference type="GO" id="GO:0005634">
    <property type="term" value="C:nucleus"/>
    <property type="evidence" value="ECO:0007669"/>
    <property type="project" value="UniProtKB-SubCell"/>
</dbReference>
<proteinExistence type="predicted"/>
<comment type="caution">
    <text evidence="7">The sequence shown here is derived from an EMBL/GenBank/DDBJ whole genome shotgun (WGS) entry which is preliminary data.</text>
</comment>
<feature type="domain" description="BHLH" evidence="6">
    <location>
        <begin position="156"/>
        <end position="206"/>
    </location>
</feature>
<dbReference type="InterPro" id="IPR036638">
    <property type="entry name" value="HLH_DNA-bd_sf"/>
</dbReference>
<protein>
    <recommendedName>
        <fullName evidence="6">BHLH domain-containing protein</fullName>
    </recommendedName>
</protein>
<keyword evidence="3" id="KW-0804">Transcription</keyword>
<dbReference type="PROSITE" id="PS50888">
    <property type="entry name" value="BHLH"/>
    <property type="match status" value="1"/>
</dbReference>
<dbReference type="PANTHER" id="PTHR12565:SF367">
    <property type="entry name" value="TRANSCRIPTION FACTOR BHLH75"/>
    <property type="match status" value="1"/>
</dbReference>
<dbReference type="GO" id="GO:0006355">
    <property type="term" value="P:regulation of DNA-templated transcription"/>
    <property type="evidence" value="ECO:0007669"/>
    <property type="project" value="UniProtKB-ARBA"/>
</dbReference>
<dbReference type="InterPro" id="IPR024097">
    <property type="entry name" value="bHLH_ZIP_TF"/>
</dbReference>
<organism evidence="7 8">
    <name type="scientific">Ilex paraguariensis</name>
    <name type="common">yerba mate</name>
    <dbReference type="NCBI Taxonomy" id="185542"/>
    <lineage>
        <taxon>Eukaryota</taxon>
        <taxon>Viridiplantae</taxon>
        <taxon>Streptophyta</taxon>
        <taxon>Embryophyta</taxon>
        <taxon>Tracheophyta</taxon>
        <taxon>Spermatophyta</taxon>
        <taxon>Magnoliopsida</taxon>
        <taxon>eudicotyledons</taxon>
        <taxon>Gunneridae</taxon>
        <taxon>Pentapetalae</taxon>
        <taxon>asterids</taxon>
        <taxon>campanulids</taxon>
        <taxon>Aquifoliales</taxon>
        <taxon>Aquifoliaceae</taxon>
        <taxon>Ilex</taxon>
    </lineage>
</organism>
<evidence type="ECO:0000256" key="5">
    <source>
        <dbReference type="SAM" id="MobiDB-lite"/>
    </source>
</evidence>
<keyword evidence="2" id="KW-0805">Transcription regulation</keyword>
<evidence type="ECO:0000259" key="6">
    <source>
        <dbReference type="PROSITE" id="PS50888"/>
    </source>
</evidence>
<evidence type="ECO:0000256" key="3">
    <source>
        <dbReference type="ARBA" id="ARBA00023163"/>
    </source>
</evidence>
<dbReference type="AlphaFoldDB" id="A0ABC8RX94"/>
<comment type="subcellular location">
    <subcellularLocation>
        <location evidence="1">Nucleus</location>
    </subcellularLocation>
</comment>
<name>A0ABC8RX94_9AQUA</name>
<dbReference type="Proteomes" id="UP001642360">
    <property type="component" value="Unassembled WGS sequence"/>
</dbReference>
<dbReference type="Gene3D" id="4.10.280.10">
    <property type="entry name" value="Helix-loop-helix DNA-binding domain"/>
    <property type="match status" value="1"/>
</dbReference>
<feature type="compositionally biased region" description="Polar residues" evidence="5">
    <location>
        <begin position="119"/>
        <end position="129"/>
    </location>
</feature>
<keyword evidence="8" id="KW-1185">Reference proteome</keyword>
<feature type="region of interest" description="Disordered" evidence="5">
    <location>
        <begin position="114"/>
        <end position="161"/>
    </location>
</feature>
<dbReference type="SUPFAM" id="SSF47459">
    <property type="entry name" value="HLH, helix-loop-helix DNA-binding domain"/>
    <property type="match status" value="1"/>
</dbReference>
<dbReference type="SMART" id="SM00353">
    <property type="entry name" value="HLH"/>
    <property type="match status" value="1"/>
</dbReference>
<evidence type="ECO:0000313" key="7">
    <source>
        <dbReference type="EMBL" id="CAK9149318.1"/>
    </source>
</evidence>
<sequence length="281" mass="31577">MAEFTVDLHNFKHSLSEMISNTQLLNSQSVVESFNENVHGLMSSSNGSFSDYQRFPMSFTDSTQSSFHHEGLFLDPLAHLLPPTGGVSHESNHIKAIAEPESLMVSSFPLSGTGFVGDPTNQTNRNSGYTGKKRKRNEREEEKPREVVHVRARRGQATDSHSLAERLRREKINEKLKCLQDLVPGCYKTMGMAVMLDVIINYVRSLQNQIDVSFIQQQILQNETFLSMKLSAASLFYDFNSSEMEAIETMQGTNGYEAPMTERMVGEGNGGFPHFQSTWPV</sequence>
<dbReference type="EMBL" id="CAUOFW020001859">
    <property type="protein sequence ID" value="CAK9149318.1"/>
    <property type="molecule type" value="Genomic_DNA"/>
</dbReference>
<dbReference type="Pfam" id="PF00010">
    <property type="entry name" value="HLH"/>
    <property type="match status" value="1"/>
</dbReference>